<accession>A0A8T9CLT6</accession>
<keyword evidence="5" id="KW-0539">Nucleus</keyword>
<keyword evidence="3" id="KW-0805">Transcription regulation</keyword>
<comment type="caution">
    <text evidence="7">The sequence shown here is derived from an EMBL/GenBank/DDBJ whole genome shotgun (WGS) entry which is preliminary data.</text>
</comment>
<protein>
    <recommendedName>
        <fullName evidence="9">Transcription factor domain-containing protein</fullName>
    </recommendedName>
</protein>
<evidence type="ECO:0000313" key="7">
    <source>
        <dbReference type="EMBL" id="TVY85120.1"/>
    </source>
</evidence>
<dbReference type="GO" id="GO:0003677">
    <property type="term" value="F:DNA binding"/>
    <property type="evidence" value="ECO:0007669"/>
    <property type="project" value="InterPro"/>
</dbReference>
<gene>
    <name evidence="7" type="ORF">LSUE1_G000433</name>
</gene>
<evidence type="ECO:0008006" key="9">
    <source>
        <dbReference type="Google" id="ProtNLM"/>
    </source>
</evidence>
<feature type="compositionally biased region" description="Polar residues" evidence="6">
    <location>
        <begin position="157"/>
        <end position="166"/>
    </location>
</feature>
<dbReference type="Proteomes" id="UP000469558">
    <property type="component" value="Unassembled WGS sequence"/>
</dbReference>
<evidence type="ECO:0000256" key="1">
    <source>
        <dbReference type="ARBA" id="ARBA00022723"/>
    </source>
</evidence>
<keyword evidence="1" id="KW-0479">Metal-binding</keyword>
<organism evidence="7 8">
    <name type="scientific">Lachnellula suecica</name>
    <dbReference type="NCBI Taxonomy" id="602035"/>
    <lineage>
        <taxon>Eukaryota</taxon>
        <taxon>Fungi</taxon>
        <taxon>Dikarya</taxon>
        <taxon>Ascomycota</taxon>
        <taxon>Pezizomycotina</taxon>
        <taxon>Leotiomycetes</taxon>
        <taxon>Helotiales</taxon>
        <taxon>Lachnaceae</taxon>
        <taxon>Lachnellula</taxon>
    </lineage>
</organism>
<dbReference type="GO" id="GO:0008270">
    <property type="term" value="F:zinc ion binding"/>
    <property type="evidence" value="ECO:0007669"/>
    <property type="project" value="InterPro"/>
</dbReference>
<evidence type="ECO:0000313" key="8">
    <source>
        <dbReference type="Proteomes" id="UP000469558"/>
    </source>
</evidence>
<evidence type="ECO:0000256" key="6">
    <source>
        <dbReference type="SAM" id="MobiDB-lite"/>
    </source>
</evidence>
<evidence type="ECO:0000256" key="2">
    <source>
        <dbReference type="ARBA" id="ARBA00022833"/>
    </source>
</evidence>
<feature type="compositionally biased region" description="Low complexity" evidence="6">
    <location>
        <begin position="140"/>
        <end position="149"/>
    </location>
</feature>
<dbReference type="PANTHER" id="PTHR47660:SF2">
    <property type="entry name" value="TRANSCRIPTION FACTOR WITH C2H2 AND ZN(2)-CYS(6) DNA BINDING DOMAIN (EUROFUNG)"/>
    <property type="match status" value="1"/>
</dbReference>
<proteinExistence type="predicted"/>
<dbReference type="GO" id="GO:0006351">
    <property type="term" value="P:DNA-templated transcription"/>
    <property type="evidence" value="ECO:0007669"/>
    <property type="project" value="InterPro"/>
</dbReference>
<evidence type="ECO:0000256" key="5">
    <source>
        <dbReference type="ARBA" id="ARBA00023242"/>
    </source>
</evidence>
<name>A0A8T9CLT6_9HELO</name>
<sequence>MNFAAIKRSIPPVGVTDPMEIDPSPMNTFLKHGTESLPDFQECLETSYIPEFDSAGYFSSDYMNGVATAGFFSSNGFSGFSDPAVYPAYNSEDFLSWNYFPMALENYNGGKLLPELPQEINEATSLRTSADLSTCCSKESLSPRTSRSTSHTRDTSEPSQFGSSGPHNRENSSSSSKTVEMSVLDAAAVAESAWPLARCNPVIFSDTCPRTALVHLEALEQSSQDETLWSSLVDSPFSATSSGVNVVPIAGGTRDRMLAITQTFLHKALAIHRGGLYGWTKSSVQASPGGGINFLVLPPVNALEYFLQNYVRSLTSYFSLVSSGTIDPNEMMLNNQASTLLVLLMIAQGATAIHTTEARQLTAGLTETCRISLFDIIEKDAELSADPVVLRCALLFTMLAAWGGDKWHMDIAMGQRGMYLSMLEHAGMLEPQLPFCPEFDDSSSKHLQWRSWVKRETKIRLTCNWLMLDQELSLFHDAACVLSTTDLRTPIPSHESLWLARDADEWLTAFKESGDHCRRRPSLAPTSKMSPSLCDLFQDLLHDNIRSDDQLTPLHFKLLLHPLHTLVLHLRQVLGCFSDWPGSYIGARTVTKASTLTRLEEVQSLLQKWYGLCVSHTNTWRGTMAAQENLVLYHAISLNAITSLPEIERLARTEFLEFSSLNSSQAFKRLLNQPEQAVFHSGQIIRLVNLMPKESRPHWWPAAIYRATMIIWAYGISRNNTSPSKKESSGNTFTINSVSPEHPAVASYLWNSEGVPVLINEDGGVTNLDSTDEILFQCSLFLTHGIASRMSEGIQRKLLDLRLNWRREIPFNSA</sequence>
<dbReference type="AlphaFoldDB" id="A0A8T9CLT6"/>
<feature type="region of interest" description="Disordered" evidence="6">
    <location>
        <begin position="134"/>
        <end position="178"/>
    </location>
</feature>
<dbReference type="PANTHER" id="PTHR47660">
    <property type="entry name" value="TRANSCRIPTION FACTOR WITH C2H2 AND ZN(2)-CYS(6) DNA BINDING DOMAIN (EUROFUNG)-RELATED-RELATED"/>
    <property type="match status" value="1"/>
</dbReference>
<dbReference type="OrthoDB" id="40579at2759"/>
<keyword evidence="2" id="KW-0862">Zinc</keyword>
<evidence type="ECO:0000256" key="4">
    <source>
        <dbReference type="ARBA" id="ARBA00023163"/>
    </source>
</evidence>
<keyword evidence="8" id="KW-1185">Reference proteome</keyword>
<reference evidence="7 8" key="1">
    <citation type="submission" date="2018-05" db="EMBL/GenBank/DDBJ databases">
        <title>Genome sequencing and assembly of the regulated plant pathogen Lachnellula willkommii and related sister species for the development of diagnostic species identification markers.</title>
        <authorList>
            <person name="Giroux E."/>
            <person name="Bilodeau G."/>
        </authorList>
    </citation>
    <scope>NUCLEOTIDE SEQUENCE [LARGE SCALE GENOMIC DNA]</scope>
    <source>
        <strain evidence="7 8">CBS 268.59</strain>
    </source>
</reference>
<evidence type="ECO:0000256" key="3">
    <source>
        <dbReference type="ARBA" id="ARBA00023015"/>
    </source>
</evidence>
<dbReference type="EMBL" id="QGMK01000029">
    <property type="protein sequence ID" value="TVY85120.1"/>
    <property type="molecule type" value="Genomic_DNA"/>
</dbReference>
<keyword evidence="4" id="KW-0804">Transcription</keyword>